<dbReference type="CDD" id="cd08589">
    <property type="entry name" value="PI-PLCc_SaPLC1_like"/>
    <property type="match status" value="1"/>
</dbReference>
<accession>A0A369QAB8</accession>
<dbReference type="OrthoDB" id="195526at2"/>
<gene>
    <name evidence="1" type="ORF">AHMF7616_00442</name>
</gene>
<evidence type="ECO:0000313" key="1">
    <source>
        <dbReference type="EMBL" id="RDC61853.1"/>
    </source>
</evidence>
<protein>
    <submittedName>
        <fullName evidence="1">Histone-lysine N-methyltransferase</fullName>
        <ecNumber evidence="1">2.1.1.43</ecNumber>
    </submittedName>
</protein>
<dbReference type="AlphaFoldDB" id="A0A369QAB8"/>
<organism evidence="1 2">
    <name type="scientific">Adhaeribacter pallidiroseus</name>
    <dbReference type="NCBI Taxonomy" id="2072847"/>
    <lineage>
        <taxon>Bacteria</taxon>
        <taxon>Pseudomonadati</taxon>
        <taxon>Bacteroidota</taxon>
        <taxon>Cytophagia</taxon>
        <taxon>Cytophagales</taxon>
        <taxon>Hymenobacteraceae</taxon>
        <taxon>Adhaeribacter</taxon>
    </lineage>
</organism>
<dbReference type="Pfam" id="PF16670">
    <property type="entry name" value="PI-PLC-C1"/>
    <property type="match status" value="1"/>
</dbReference>
<proteinExistence type="predicted"/>
<dbReference type="Gene3D" id="3.20.20.190">
    <property type="entry name" value="Phosphatidylinositol (PI) phosphodiesterase"/>
    <property type="match status" value="1"/>
</dbReference>
<dbReference type="GO" id="GO:0032259">
    <property type="term" value="P:methylation"/>
    <property type="evidence" value="ECO:0007669"/>
    <property type="project" value="UniProtKB-KW"/>
</dbReference>
<evidence type="ECO:0000313" key="2">
    <source>
        <dbReference type="Proteomes" id="UP000253919"/>
    </source>
</evidence>
<dbReference type="GO" id="GO:0006629">
    <property type="term" value="P:lipid metabolic process"/>
    <property type="evidence" value="ECO:0007669"/>
    <property type="project" value="InterPro"/>
</dbReference>
<dbReference type="InterPro" id="IPR017946">
    <property type="entry name" value="PLC-like_Pdiesterase_TIM-brl"/>
</dbReference>
<dbReference type="SUPFAM" id="SSF51695">
    <property type="entry name" value="PLC-like phosphodiesterases"/>
    <property type="match status" value="1"/>
</dbReference>
<name>A0A369QAB8_9BACT</name>
<dbReference type="GO" id="GO:0008168">
    <property type="term" value="F:methyltransferase activity"/>
    <property type="evidence" value="ECO:0007669"/>
    <property type="project" value="UniProtKB-KW"/>
</dbReference>
<sequence>MKNIAWSLILTSAIGSFGLTPPKENHLIQATSLVNHKKYLVDVPSADNLPLNQIQVIGSHNSYKQPLDPPVYQMLKKADSTLVKAIDYSHLSLSEQLDRGLLNLEIDIYADVKGSKYANPKGLEWSTAGQVKPFDPEGIMREPGFKVMHIQDIDFRSNCLTFKNCLQELKSWSEKHPNHLPVFITVNAKDEALSKPGFTIPEKFTAEVYDLLDKTIQDNLGSEKLLTPDMVRGKSKTLETAILQKGWPKVGTAKGKFVFILDETGPKRATYIQNHPSLQGRVLFANAEPGTPEAAFLILNDPKKDLAKIQELAKKGYLIRTRADANTVEARSNDKSTFEAACKSGAQIISTDYYLPSTHFKSDYQISFPDQSYCRLNPVTVKK</sequence>
<keyword evidence="1" id="KW-0489">Methyltransferase</keyword>
<dbReference type="GO" id="GO:0008081">
    <property type="term" value="F:phosphoric diester hydrolase activity"/>
    <property type="evidence" value="ECO:0007669"/>
    <property type="project" value="InterPro"/>
</dbReference>
<dbReference type="EMBL" id="QASA01000001">
    <property type="protein sequence ID" value="RDC61853.1"/>
    <property type="molecule type" value="Genomic_DNA"/>
</dbReference>
<dbReference type="EC" id="2.1.1.43" evidence="1"/>
<keyword evidence="2" id="KW-1185">Reference proteome</keyword>
<comment type="caution">
    <text evidence="1">The sequence shown here is derived from an EMBL/GenBank/DDBJ whole genome shotgun (WGS) entry which is preliminary data.</text>
</comment>
<keyword evidence="1" id="KW-0808">Transferase</keyword>
<dbReference type="Proteomes" id="UP000253919">
    <property type="component" value="Unassembled WGS sequence"/>
</dbReference>
<dbReference type="InterPro" id="IPR032075">
    <property type="entry name" value="PI-PLC-C1"/>
</dbReference>
<reference evidence="1 2" key="1">
    <citation type="submission" date="2018-04" db="EMBL/GenBank/DDBJ databases">
        <title>Adhaeribacter sp. HMF7616 genome sequencing and assembly.</title>
        <authorList>
            <person name="Kang H."/>
            <person name="Kang J."/>
            <person name="Cha I."/>
            <person name="Kim H."/>
            <person name="Joh K."/>
        </authorList>
    </citation>
    <scope>NUCLEOTIDE SEQUENCE [LARGE SCALE GENOMIC DNA]</scope>
    <source>
        <strain evidence="1 2">HMF7616</strain>
    </source>
</reference>
<dbReference type="RefSeq" id="WP_115371374.1">
    <property type="nucleotide sequence ID" value="NZ_QASA01000001.1"/>
</dbReference>